<gene>
    <name evidence="1" type="ORF">HY57_03715</name>
</gene>
<dbReference type="PATRIC" id="fig|1217721.7.peg.777"/>
<organism evidence="1 2">
    <name type="scientific">Dyella japonica A8</name>
    <dbReference type="NCBI Taxonomy" id="1217721"/>
    <lineage>
        <taxon>Bacteria</taxon>
        <taxon>Pseudomonadati</taxon>
        <taxon>Pseudomonadota</taxon>
        <taxon>Gammaproteobacteria</taxon>
        <taxon>Lysobacterales</taxon>
        <taxon>Rhodanobacteraceae</taxon>
        <taxon>Dyella</taxon>
    </lineage>
</organism>
<protein>
    <submittedName>
        <fullName evidence="1">Uncharacterized protein</fullName>
    </submittedName>
</protein>
<sequence>MDMTSISCRHQQGLLGWFPLIDRRWVATVCGVDRRRVWSAQMTAPWRFCDSATAPDDSAKTPQILAWLGMTPALAAA</sequence>
<dbReference type="KEGG" id="dja:HY57_03715"/>
<dbReference type="STRING" id="1217721.HY57_03715"/>
<reference evidence="1 2" key="1">
    <citation type="submission" date="2014-07" db="EMBL/GenBank/DDBJ databases">
        <title>Complete Genome Sequence of Dyella japonica Strain A8 Isolated from Malaysian Tropical Soil.</title>
        <authorList>
            <person name="Hui R.K.H."/>
            <person name="Chen J.-W."/>
            <person name="Chan K.-G."/>
            <person name="Leung F.C.C."/>
        </authorList>
    </citation>
    <scope>NUCLEOTIDE SEQUENCE [LARGE SCALE GENOMIC DNA]</scope>
    <source>
        <strain evidence="1 2">A8</strain>
    </source>
</reference>
<dbReference type="EMBL" id="CP008884">
    <property type="protein sequence ID" value="AIF46428.1"/>
    <property type="molecule type" value="Genomic_DNA"/>
</dbReference>
<evidence type="ECO:0000313" key="1">
    <source>
        <dbReference type="EMBL" id="AIF46428.1"/>
    </source>
</evidence>
<evidence type="ECO:0000313" key="2">
    <source>
        <dbReference type="Proteomes" id="UP000027987"/>
    </source>
</evidence>
<dbReference type="Proteomes" id="UP000027987">
    <property type="component" value="Chromosome"/>
</dbReference>
<accession>A0A075K2I1</accession>
<dbReference type="HOGENOM" id="CLU_2632431_0_0_6"/>
<proteinExistence type="predicted"/>
<name>A0A075K2I1_9GAMM</name>
<keyword evidence="2" id="KW-1185">Reference proteome</keyword>
<dbReference type="AlphaFoldDB" id="A0A075K2I1"/>